<keyword evidence="11" id="KW-0325">Glycoprotein</keyword>
<sequence>MTKSHNVALMKGLSMGTIWSKFPFSIGFQLYIFNVTNPDGISEGEKPIINELGPYYYDEIQEKTNQLDHEEDDTVSYTIKNTYYFNAENSNGLTGEEEVMVPNYFAFSLINIVAREKPNVLPIIGKALDSIFNKPSNFFIKAKVKDIFFDGLPIDCTVMDLAGKAIRSELKKKNEKFGLKKIAENKYILSMFGPANGTESKARTRVHRGIKNIMDVGKVIEYNNNRNISVWDDEYCDTFNGTDGTVFHPHFDRKGRDDVVVFNPNLCRSISCHFESKTTFDGLEVLRYTTDLGTDGNNNPLHKCYCPATNGCLKKGAFDIYNRTLKPIIVTNPHFYLADEYYSNQVDGLNPDKKNHMIIIDIDPFTGTPLYTRTRVQLNMFINRINNINQIKNIPDVLLPILWIDEIIILPDFLIKKIKFAYMLLKIGRIFQYFLMSIDLGLCGFSGYKYCLLTILRNKVKATEWKNSELLNITKKKMKMNISTLQSSSTLPTID</sequence>
<keyword evidence="6" id="KW-0552">Olfaction</keyword>
<organism evidence="13 14">
    <name type="scientific">Ceratosolen solmsi marchali</name>
    <dbReference type="NCBI Taxonomy" id="326594"/>
    <lineage>
        <taxon>Eukaryota</taxon>
        <taxon>Metazoa</taxon>
        <taxon>Ecdysozoa</taxon>
        <taxon>Arthropoda</taxon>
        <taxon>Hexapoda</taxon>
        <taxon>Insecta</taxon>
        <taxon>Pterygota</taxon>
        <taxon>Neoptera</taxon>
        <taxon>Endopterygota</taxon>
        <taxon>Hymenoptera</taxon>
        <taxon>Apocrita</taxon>
        <taxon>Proctotrupomorpha</taxon>
        <taxon>Chalcidoidea</taxon>
        <taxon>Agaonidae</taxon>
        <taxon>Agaoninae</taxon>
        <taxon>Ceratosolen</taxon>
    </lineage>
</organism>
<name>A0AAJ6YJS2_9HYME</name>
<dbReference type="PANTHER" id="PTHR11923">
    <property type="entry name" value="SCAVENGER RECEPTOR CLASS B TYPE-1 SR-B1"/>
    <property type="match status" value="1"/>
</dbReference>
<evidence type="ECO:0000256" key="5">
    <source>
        <dbReference type="ARBA" id="ARBA00022692"/>
    </source>
</evidence>
<evidence type="ECO:0000313" key="14">
    <source>
        <dbReference type="RefSeq" id="XP_011499315.1"/>
    </source>
</evidence>
<dbReference type="RefSeq" id="XP_011499315.1">
    <property type="nucleotide sequence ID" value="XM_011501013.1"/>
</dbReference>
<evidence type="ECO:0000256" key="10">
    <source>
        <dbReference type="ARBA" id="ARBA00023170"/>
    </source>
</evidence>
<feature type="transmembrane region" description="Helical" evidence="12">
    <location>
        <begin position="427"/>
        <end position="448"/>
    </location>
</feature>
<dbReference type="GO" id="GO:0005044">
    <property type="term" value="F:scavenger receptor activity"/>
    <property type="evidence" value="ECO:0007669"/>
    <property type="project" value="TreeGrafter"/>
</dbReference>
<evidence type="ECO:0000256" key="4">
    <source>
        <dbReference type="ARBA" id="ARBA00022606"/>
    </source>
</evidence>
<keyword evidence="7 12" id="KW-1133">Transmembrane helix</keyword>
<dbReference type="GO" id="GO:0005737">
    <property type="term" value="C:cytoplasm"/>
    <property type="evidence" value="ECO:0007669"/>
    <property type="project" value="TreeGrafter"/>
</dbReference>
<dbReference type="AlphaFoldDB" id="A0AAJ6YJS2"/>
<dbReference type="PRINTS" id="PR01609">
    <property type="entry name" value="CD36FAMILY"/>
</dbReference>
<keyword evidence="3" id="KW-1003">Cell membrane</keyword>
<gene>
    <name evidence="14" type="primary">LOC105363346</name>
</gene>
<evidence type="ECO:0000256" key="3">
    <source>
        <dbReference type="ARBA" id="ARBA00022475"/>
    </source>
</evidence>
<evidence type="ECO:0000256" key="6">
    <source>
        <dbReference type="ARBA" id="ARBA00022725"/>
    </source>
</evidence>
<dbReference type="PANTHER" id="PTHR11923:SF69">
    <property type="entry name" value="SENSORY NEURON MEMBRANE PROTEIN 1"/>
    <property type="match status" value="1"/>
</dbReference>
<dbReference type="GeneID" id="105363346"/>
<dbReference type="Proteomes" id="UP000695007">
    <property type="component" value="Unplaced"/>
</dbReference>
<accession>A0AAJ6YJS2</accession>
<keyword evidence="5 12" id="KW-0812">Transmembrane</keyword>
<proteinExistence type="inferred from homology"/>
<evidence type="ECO:0000256" key="12">
    <source>
        <dbReference type="SAM" id="Phobius"/>
    </source>
</evidence>
<dbReference type="KEGG" id="csol:105363346"/>
<evidence type="ECO:0000256" key="1">
    <source>
        <dbReference type="ARBA" id="ARBA00004651"/>
    </source>
</evidence>
<comment type="subcellular location">
    <subcellularLocation>
        <location evidence="1">Cell membrane</location>
        <topology evidence="1">Multi-pass membrane protein</topology>
    </subcellularLocation>
</comment>
<protein>
    <submittedName>
        <fullName evidence="14">LOW QUALITY PROTEIN: sensory neuron membrane protein 1-like</fullName>
    </submittedName>
</protein>
<dbReference type="InterPro" id="IPR002159">
    <property type="entry name" value="CD36_fam"/>
</dbReference>
<evidence type="ECO:0000256" key="2">
    <source>
        <dbReference type="ARBA" id="ARBA00010532"/>
    </source>
</evidence>
<evidence type="ECO:0000256" key="8">
    <source>
        <dbReference type="ARBA" id="ARBA00023136"/>
    </source>
</evidence>
<keyword evidence="4" id="KW-0716">Sensory transduction</keyword>
<evidence type="ECO:0000256" key="7">
    <source>
        <dbReference type="ARBA" id="ARBA00022989"/>
    </source>
</evidence>
<keyword evidence="13" id="KW-1185">Reference proteome</keyword>
<keyword evidence="10" id="KW-0675">Receptor</keyword>
<evidence type="ECO:0000256" key="9">
    <source>
        <dbReference type="ARBA" id="ARBA00023157"/>
    </source>
</evidence>
<keyword evidence="8 12" id="KW-0472">Membrane</keyword>
<comment type="similarity">
    <text evidence="2">Belongs to the CD36 family.</text>
</comment>
<dbReference type="GO" id="GO:0007608">
    <property type="term" value="P:sensory perception of smell"/>
    <property type="evidence" value="ECO:0007669"/>
    <property type="project" value="UniProtKB-KW"/>
</dbReference>
<dbReference type="GO" id="GO:0005886">
    <property type="term" value="C:plasma membrane"/>
    <property type="evidence" value="ECO:0007669"/>
    <property type="project" value="UniProtKB-SubCell"/>
</dbReference>
<keyword evidence="9" id="KW-1015">Disulfide bond</keyword>
<dbReference type="Pfam" id="PF01130">
    <property type="entry name" value="CD36"/>
    <property type="match status" value="1"/>
</dbReference>
<evidence type="ECO:0000313" key="13">
    <source>
        <dbReference type="Proteomes" id="UP000695007"/>
    </source>
</evidence>
<reference evidence="14" key="1">
    <citation type="submission" date="2025-08" db="UniProtKB">
        <authorList>
            <consortium name="RefSeq"/>
        </authorList>
    </citation>
    <scope>IDENTIFICATION</scope>
</reference>
<evidence type="ECO:0000256" key="11">
    <source>
        <dbReference type="ARBA" id="ARBA00023180"/>
    </source>
</evidence>